<feature type="domain" description="Beta-xylosidase C-terminal Concanavalin A-like" evidence="5">
    <location>
        <begin position="373"/>
        <end position="479"/>
    </location>
</feature>
<evidence type="ECO:0000259" key="5">
    <source>
        <dbReference type="Pfam" id="PF17851"/>
    </source>
</evidence>
<keyword evidence="3" id="KW-0326">Glycosidase</keyword>
<dbReference type="SUPFAM" id="SSF75005">
    <property type="entry name" value="Arabinanase/levansucrase/invertase"/>
    <property type="match status" value="1"/>
</dbReference>
<evidence type="ECO:0000256" key="1">
    <source>
        <dbReference type="ARBA" id="ARBA00009865"/>
    </source>
</evidence>
<comment type="caution">
    <text evidence="6">The sequence shown here is derived from an EMBL/GenBank/DDBJ whole genome shotgun (WGS) entry which is preliminary data.</text>
</comment>
<protein>
    <submittedName>
        <fullName evidence="6">Beta-xylosidase</fullName>
    </submittedName>
</protein>
<dbReference type="Pfam" id="PF04616">
    <property type="entry name" value="Glyco_hydro_43"/>
    <property type="match status" value="1"/>
</dbReference>
<dbReference type="EMBL" id="JAQQWK010000003">
    <property type="protein sequence ID" value="KAK8045049.1"/>
    <property type="molecule type" value="Genomic_DNA"/>
</dbReference>
<evidence type="ECO:0000313" key="6">
    <source>
        <dbReference type="EMBL" id="KAK8045049.1"/>
    </source>
</evidence>
<comment type="similarity">
    <text evidence="1">Belongs to the glycosyl hydrolase 43 family.</text>
</comment>
<keyword evidence="2" id="KW-0378">Hydrolase</keyword>
<dbReference type="PANTHER" id="PTHR42812:SF17">
    <property type="entry name" value="BETA-XYLOSIDASE C-TERMINAL CONCANAVALIN A-LIKE DOMAIN-CONTAINING PROTEIN-RELATED"/>
    <property type="match status" value="1"/>
</dbReference>
<dbReference type="InterPro" id="IPR013320">
    <property type="entry name" value="ConA-like_dom_sf"/>
</dbReference>
<dbReference type="PANTHER" id="PTHR42812">
    <property type="entry name" value="BETA-XYLOSIDASE"/>
    <property type="match status" value="1"/>
</dbReference>
<evidence type="ECO:0000256" key="4">
    <source>
        <dbReference type="SAM" id="SignalP"/>
    </source>
</evidence>
<feature type="signal peptide" evidence="4">
    <location>
        <begin position="1"/>
        <end position="20"/>
    </location>
</feature>
<evidence type="ECO:0000313" key="7">
    <source>
        <dbReference type="Proteomes" id="UP001444661"/>
    </source>
</evidence>
<organism evidence="6 7">
    <name type="scientific">Apiospora rasikravindrae</name>
    <dbReference type="NCBI Taxonomy" id="990691"/>
    <lineage>
        <taxon>Eukaryota</taxon>
        <taxon>Fungi</taxon>
        <taxon>Dikarya</taxon>
        <taxon>Ascomycota</taxon>
        <taxon>Pezizomycotina</taxon>
        <taxon>Sordariomycetes</taxon>
        <taxon>Xylariomycetidae</taxon>
        <taxon>Amphisphaeriales</taxon>
        <taxon>Apiosporaceae</taxon>
        <taxon>Apiospora</taxon>
    </lineage>
</organism>
<accession>A0ABR1TH33</accession>
<dbReference type="Gene3D" id="2.115.10.20">
    <property type="entry name" value="Glycosyl hydrolase domain, family 43"/>
    <property type="match status" value="1"/>
</dbReference>
<dbReference type="InterPro" id="IPR041542">
    <property type="entry name" value="GH43_C2"/>
</dbReference>
<dbReference type="Pfam" id="PF17851">
    <property type="entry name" value="GH43_C2"/>
    <property type="match status" value="1"/>
</dbReference>
<keyword evidence="7" id="KW-1185">Reference proteome</keyword>
<gene>
    <name evidence="6" type="ORF">PG993_005073</name>
</gene>
<dbReference type="CDD" id="cd18833">
    <property type="entry name" value="GH43_PcXyl-like"/>
    <property type="match status" value="1"/>
</dbReference>
<sequence length="630" mass="69974">MSPVATTAVQLLAAGALASAASFSNPIFSGFHPDPSCAFVPEWNNTFFCATSSFLTFPGLPIYASQDLVHWSHISNALSRPEQVPALAFLARGATSGIYAPTLRYRNGRFYILNTLADQALPGQNYTRWDNFVLTTQDPFDSASWSDPVHFDFPGIDPSPFWDESGSAWFTGSVNGAQDYHVPIDFSTGETGPAQTHLRLWNGTGLPSPEAPHLYRKDGWLYLLLAEGGTRERHRAVMARARNFTGPWEPHPRNPVLTAYGNTSSYFQAVGHADLFQDAAGHWWAVALANRAGGRYAEDPYNANFPMGRETVLTPVKWEEGGWPEFAPVSGTMERDFLLPAAAADDAFAHLTPNKRVPLRVGSDDVIDFGPGSTLPPHLFHWRLPIAKHYVVSPPERLGTLRLSSSRLNLTGFDGDSTRGWGQTFLARKQTHTRFRFSVDVEWRSDTDDDERAMAREEQEVGVTALQDQSQHFDLGIVMLKNLSGSGDGDGVVPHIRFRGISTTPFRLPERMKWVDERFSLPKEWWNPGAGGVAGRIRLQVEALNTTHYAFSAGLVPQGFEEGDVKMNVFGHCRGNQLIPYYSGVVVGVYATSNGRYGEKSFDTYIRRWRYVGLEQVTKQPAVEAPLTWD</sequence>
<name>A0ABR1TH33_9PEZI</name>
<reference evidence="6 7" key="1">
    <citation type="submission" date="2023-01" db="EMBL/GenBank/DDBJ databases">
        <title>Analysis of 21 Apiospora genomes using comparative genomics revels a genus with tremendous synthesis potential of carbohydrate active enzymes and secondary metabolites.</title>
        <authorList>
            <person name="Sorensen T."/>
        </authorList>
    </citation>
    <scope>NUCLEOTIDE SEQUENCE [LARGE SCALE GENOMIC DNA]</scope>
    <source>
        <strain evidence="6 7">CBS 33761</strain>
    </source>
</reference>
<evidence type="ECO:0000256" key="2">
    <source>
        <dbReference type="ARBA" id="ARBA00022801"/>
    </source>
</evidence>
<evidence type="ECO:0000256" key="3">
    <source>
        <dbReference type="ARBA" id="ARBA00023295"/>
    </source>
</evidence>
<dbReference type="InterPro" id="IPR051795">
    <property type="entry name" value="Glycosyl_Hydrlase_43"/>
</dbReference>
<dbReference type="InterPro" id="IPR006710">
    <property type="entry name" value="Glyco_hydro_43"/>
</dbReference>
<dbReference type="Gene3D" id="2.60.120.200">
    <property type="match status" value="1"/>
</dbReference>
<dbReference type="SUPFAM" id="SSF49899">
    <property type="entry name" value="Concanavalin A-like lectins/glucanases"/>
    <property type="match status" value="1"/>
</dbReference>
<dbReference type="InterPro" id="IPR023296">
    <property type="entry name" value="Glyco_hydro_beta-prop_sf"/>
</dbReference>
<feature type="chain" id="PRO_5046973331" evidence="4">
    <location>
        <begin position="21"/>
        <end position="630"/>
    </location>
</feature>
<dbReference type="Proteomes" id="UP001444661">
    <property type="component" value="Unassembled WGS sequence"/>
</dbReference>
<proteinExistence type="inferred from homology"/>
<keyword evidence="4" id="KW-0732">Signal</keyword>